<accession>A0A9P6X6G4</accession>
<reference evidence="2" key="1">
    <citation type="journal article" date="2020" name="Microb. Genom.">
        <title>Genetic diversity of clinical and environmental Mucorales isolates obtained from an investigation of mucormycosis cases among solid organ transplant recipients.</title>
        <authorList>
            <person name="Nguyen M.H."/>
            <person name="Kaul D."/>
            <person name="Muto C."/>
            <person name="Cheng S.J."/>
            <person name="Richter R.A."/>
            <person name="Bruno V.M."/>
            <person name="Liu G."/>
            <person name="Beyhan S."/>
            <person name="Sundermann A.J."/>
            <person name="Mounaud S."/>
            <person name="Pasculle A.W."/>
            <person name="Nierman W.C."/>
            <person name="Driscoll E."/>
            <person name="Cumbie R."/>
            <person name="Clancy C.J."/>
            <person name="Dupont C.L."/>
        </authorList>
    </citation>
    <scope>NUCLEOTIDE SEQUENCE</scope>
    <source>
        <strain evidence="2">GL11</strain>
    </source>
</reference>
<keyword evidence="3" id="KW-1185">Reference proteome</keyword>
<name>A0A9P6X6G4_RHIOR</name>
<dbReference type="Proteomes" id="UP000716291">
    <property type="component" value="Unassembled WGS sequence"/>
</dbReference>
<feature type="compositionally biased region" description="Basic and acidic residues" evidence="1">
    <location>
        <begin position="161"/>
        <end position="209"/>
    </location>
</feature>
<proteinExistence type="predicted"/>
<sequence>MTQKKELILYGLAAALLAALGSGLAYYLVEDDRKVRRKKTAKRAERSTFGLLSGLEEETRRIRLDVDSVESSIQADCDDKTFEQKKDTLAQASELLLELMAQADAVRPLTLIVGEKDLEATDFERELANQLKDKKRVVMDAIHELLHRLTVCDEKMKREAEKRKEAREEKARMEERRRREKEEEEEKSRRERELRRQREEEERLARDPTEIGNIEVFDEEEEARMARSIEEIEIENQVEVNRAYMVQAETELIELNED</sequence>
<protein>
    <submittedName>
        <fullName evidence="2">Uncharacterized protein</fullName>
    </submittedName>
</protein>
<evidence type="ECO:0000313" key="2">
    <source>
        <dbReference type="EMBL" id="KAG1306337.1"/>
    </source>
</evidence>
<dbReference type="EMBL" id="JAANQT010001154">
    <property type="protein sequence ID" value="KAG1306337.1"/>
    <property type="molecule type" value="Genomic_DNA"/>
</dbReference>
<evidence type="ECO:0000256" key="1">
    <source>
        <dbReference type="SAM" id="MobiDB-lite"/>
    </source>
</evidence>
<evidence type="ECO:0000313" key="3">
    <source>
        <dbReference type="Proteomes" id="UP000716291"/>
    </source>
</evidence>
<organism evidence="2 3">
    <name type="scientific">Rhizopus oryzae</name>
    <name type="common">Mucormycosis agent</name>
    <name type="synonym">Rhizopus arrhizus var. delemar</name>
    <dbReference type="NCBI Taxonomy" id="64495"/>
    <lineage>
        <taxon>Eukaryota</taxon>
        <taxon>Fungi</taxon>
        <taxon>Fungi incertae sedis</taxon>
        <taxon>Mucoromycota</taxon>
        <taxon>Mucoromycotina</taxon>
        <taxon>Mucoromycetes</taxon>
        <taxon>Mucorales</taxon>
        <taxon>Mucorineae</taxon>
        <taxon>Rhizopodaceae</taxon>
        <taxon>Rhizopus</taxon>
    </lineage>
</organism>
<comment type="caution">
    <text evidence="2">The sequence shown here is derived from an EMBL/GenBank/DDBJ whole genome shotgun (WGS) entry which is preliminary data.</text>
</comment>
<dbReference type="AlphaFoldDB" id="A0A9P6X6G4"/>
<feature type="region of interest" description="Disordered" evidence="1">
    <location>
        <begin position="161"/>
        <end position="218"/>
    </location>
</feature>
<gene>
    <name evidence="2" type="ORF">G6F64_007676</name>
</gene>